<comment type="caution">
    <text evidence="2">The sequence shown here is derived from an EMBL/GenBank/DDBJ whole genome shotgun (WGS) entry which is preliminary data.</text>
</comment>
<dbReference type="eggNOG" id="COG3293">
    <property type="taxonomic scope" value="Bacteria"/>
</dbReference>
<dbReference type="EMBL" id="ATHL01000132">
    <property type="protein sequence ID" value="EQB09457.1"/>
    <property type="molecule type" value="Genomic_DNA"/>
</dbReference>
<accession>T0H8W8</accession>
<dbReference type="Proteomes" id="UP000015527">
    <property type="component" value="Unassembled WGS sequence"/>
</dbReference>
<protein>
    <recommendedName>
        <fullName evidence="1">Insertion element IS402-like domain-containing protein</fullName>
    </recommendedName>
</protein>
<dbReference type="PANTHER" id="PTHR30007">
    <property type="entry name" value="PHP DOMAIN PROTEIN"/>
    <property type="match status" value="1"/>
</dbReference>
<dbReference type="InterPro" id="IPR025161">
    <property type="entry name" value="IS402-like_dom"/>
</dbReference>
<evidence type="ECO:0000259" key="1">
    <source>
        <dbReference type="Pfam" id="PF13340"/>
    </source>
</evidence>
<keyword evidence="3" id="KW-1185">Reference proteome</keyword>
<sequence length="69" mass="7795">MMAWTGIARQEHSRKGLRYSSDMTDREWALAAPFIPGAKRGGRRRTTDMREVLNALLYIAASGCAVRIR</sequence>
<reference evidence="2 3" key="1">
    <citation type="journal article" date="2013" name="Genome Announc.">
        <title>Genome Sequence of Novosphingobium lindaniclasticum LE124T, Isolated from a Hexachlorocyclohexane Dumpsite.</title>
        <authorList>
            <person name="Saxena A."/>
            <person name="Nayyar N."/>
            <person name="Sangwan N."/>
            <person name="Kumari R."/>
            <person name="Khurana J.P."/>
            <person name="Lal R."/>
        </authorList>
    </citation>
    <scope>NUCLEOTIDE SEQUENCE [LARGE SCALE GENOMIC DNA]</scope>
    <source>
        <strain evidence="2 3">LE124</strain>
    </source>
</reference>
<organism evidence="2 3">
    <name type="scientific">Novosphingobium lindaniclasticum LE124</name>
    <dbReference type="NCBI Taxonomy" id="1096930"/>
    <lineage>
        <taxon>Bacteria</taxon>
        <taxon>Pseudomonadati</taxon>
        <taxon>Pseudomonadota</taxon>
        <taxon>Alphaproteobacteria</taxon>
        <taxon>Sphingomonadales</taxon>
        <taxon>Sphingomonadaceae</taxon>
        <taxon>Novosphingobium</taxon>
    </lineage>
</organism>
<evidence type="ECO:0000313" key="3">
    <source>
        <dbReference type="Proteomes" id="UP000015527"/>
    </source>
</evidence>
<feature type="domain" description="Insertion element IS402-like" evidence="1">
    <location>
        <begin position="23"/>
        <end position="65"/>
    </location>
</feature>
<dbReference type="Pfam" id="PF13340">
    <property type="entry name" value="DUF4096"/>
    <property type="match status" value="1"/>
</dbReference>
<evidence type="ECO:0000313" key="2">
    <source>
        <dbReference type="EMBL" id="EQB09457.1"/>
    </source>
</evidence>
<proteinExistence type="predicted"/>
<dbReference type="PANTHER" id="PTHR30007:SF0">
    <property type="entry name" value="TRANSPOSASE"/>
    <property type="match status" value="1"/>
</dbReference>
<name>T0H8W8_9SPHN</name>
<dbReference type="AlphaFoldDB" id="T0H8W8"/>
<gene>
    <name evidence="2" type="ORF">L284_19640</name>
</gene>